<organism evidence="1 2">
    <name type="scientific">Batrachochytrium salamandrivorans</name>
    <dbReference type="NCBI Taxonomy" id="1357716"/>
    <lineage>
        <taxon>Eukaryota</taxon>
        <taxon>Fungi</taxon>
        <taxon>Fungi incertae sedis</taxon>
        <taxon>Chytridiomycota</taxon>
        <taxon>Chytridiomycota incertae sedis</taxon>
        <taxon>Chytridiomycetes</taxon>
        <taxon>Rhizophydiales</taxon>
        <taxon>Rhizophydiales incertae sedis</taxon>
        <taxon>Batrachochytrium</taxon>
    </lineage>
</organism>
<dbReference type="EMBL" id="JAFCIX010000573">
    <property type="protein sequence ID" value="KAH6586564.1"/>
    <property type="molecule type" value="Genomic_DNA"/>
</dbReference>
<evidence type="ECO:0000313" key="1">
    <source>
        <dbReference type="EMBL" id="KAH6586564.1"/>
    </source>
</evidence>
<proteinExistence type="predicted"/>
<sequence>MSSEWWCISIRHFIHQHKLYESDSRQPITLVGKICKHAKQSRRSKTLQRRPSTPLQIIIADEGLIKQETSLIPASDHSVVSYLPRSTSFCLRPCQSTVAATVWDIGHSRSPLDGSPCPILLEHDRVGTALQQEKQHVYCTSSTPYAATACSIIGSTIALTPVPTTIVMVGHKQRRLIQDLVTTPSHLELDDMFNGGGIVCENSATKYLDDTTVEFSHPPGYSGIQSGAGRLTHANSYDDIAKIGSLKATPSMRLDEFLENTLFAGLDTPYDMRYEQGCPSEMTVPSLQY</sequence>
<keyword evidence="2" id="KW-1185">Reference proteome</keyword>
<name>A0ABQ8EUG1_9FUNG</name>
<gene>
    <name evidence="1" type="ORF">BASA50_000518</name>
</gene>
<protein>
    <submittedName>
        <fullName evidence="1">Uncharacterized protein</fullName>
    </submittedName>
</protein>
<evidence type="ECO:0000313" key="2">
    <source>
        <dbReference type="Proteomes" id="UP001648503"/>
    </source>
</evidence>
<dbReference type="Proteomes" id="UP001648503">
    <property type="component" value="Unassembled WGS sequence"/>
</dbReference>
<accession>A0ABQ8EUG1</accession>
<comment type="caution">
    <text evidence="1">The sequence shown here is derived from an EMBL/GenBank/DDBJ whole genome shotgun (WGS) entry which is preliminary data.</text>
</comment>
<reference evidence="1 2" key="1">
    <citation type="submission" date="2021-02" db="EMBL/GenBank/DDBJ databases">
        <title>Variation within the Batrachochytrium salamandrivorans European outbreak.</title>
        <authorList>
            <person name="Kelly M."/>
            <person name="Pasmans F."/>
            <person name="Shea T.P."/>
            <person name="Munoz J.F."/>
            <person name="Carranza S."/>
            <person name="Cuomo C.A."/>
            <person name="Martel A."/>
        </authorList>
    </citation>
    <scope>NUCLEOTIDE SEQUENCE [LARGE SCALE GENOMIC DNA]</scope>
    <source>
        <strain evidence="1 2">AMFP18/2</strain>
    </source>
</reference>